<keyword evidence="1" id="KW-0677">Repeat</keyword>
<accession>A0ABP0PQL1</accession>
<evidence type="ECO:0000256" key="1">
    <source>
        <dbReference type="ARBA" id="ARBA00022737"/>
    </source>
</evidence>
<reference evidence="3 4" key="1">
    <citation type="submission" date="2024-02" db="EMBL/GenBank/DDBJ databases">
        <authorList>
            <person name="Chen Y."/>
            <person name="Shah S."/>
            <person name="Dougan E. K."/>
            <person name="Thang M."/>
            <person name="Chan C."/>
        </authorList>
    </citation>
    <scope>NUCLEOTIDE SEQUENCE [LARGE SCALE GENOMIC DNA]</scope>
</reference>
<dbReference type="EMBL" id="CAXAMM010038113">
    <property type="protein sequence ID" value="CAK9078179.1"/>
    <property type="molecule type" value="Genomic_DNA"/>
</dbReference>
<evidence type="ECO:0000313" key="4">
    <source>
        <dbReference type="Proteomes" id="UP001642464"/>
    </source>
</evidence>
<protein>
    <submittedName>
        <fullName evidence="3">UDP-N-acetylglucosamine--peptide N-acetylglucosaminyltransferase 110 kDa subunit (O-GlcNAc transferase subunit p110) (O-linked N-acetylglucosamine transferase 110 kDa subunit) (OGT)</fullName>
    </submittedName>
</protein>
<dbReference type="PANTHER" id="PTHR44858">
    <property type="entry name" value="TETRATRICOPEPTIDE REPEAT PROTEIN 6"/>
    <property type="match status" value="1"/>
</dbReference>
<evidence type="ECO:0000256" key="2">
    <source>
        <dbReference type="ARBA" id="ARBA00022803"/>
    </source>
</evidence>
<dbReference type="SUPFAM" id="SSF48452">
    <property type="entry name" value="TPR-like"/>
    <property type="match status" value="1"/>
</dbReference>
<keyword evidence="3" id="KW-0808">Transferase</keyword>
<sequence length="772" mass="85117">MQSELRSVAQKVGLQDDRGAFLDILELDPKNAQAFENLGSTLLPGQSLQLPDGLLLPKKALHLKALELDSTHSHAHNNLAVSLSPGEVITLPGSFANATQQSLFQRAVELDPRNAVAHCNLGVVLEDQKVIRLEDGTLWDKRSLYIRSIELDPSYAFAYNNLAVLLKAKERVPLADGSSWDRQRLYLAALELDPSYAVAYNNLALTLTSREKVQGPGGIWDRKSLHQKALELDPRHICAYRDLALALIEKDRIFLQGRWWKRRELLLEALRLDSNFANAYQLLSETLSAKEELMVNGKSFGKTELLVQALQLDPEPVTCALLGAHLGSGACHLKGWPSPATWFGNTDGPAAGHSTWTGAELMQRALQLAPKCPRVLCIAAREVAGGAKTRQLLLRAAGCGSGEACGRLALLMAPKERVRISQEMTSPSSSGMRCSRQQLLQAACELVDDAQLWLELSLELAPFERVTLRGEIYDARALCREALQLDPSHPGALRQLQAHQAGSADAIPRPLLLRHAVPDLFEGGCSDWQEPSFAPSDAPQELDAFVLALGKMEQAQAEPDILGECLGPSERVRLSSGDGWHYRSRSQLHKAALESDALSSRTWTNLGVTLVDFEFQGHHYTQEDMFERALELDPENKAAAANLASLRGERPKHFQHRPCRASMSGLGKRRCGADVKHLVEASLLLQEKACKLQPSAARRLRMANAMVVDSDRLETQQRHGLRLSHLQEAFRLDPSDADVCHQLGVLLLQTNTALKHPEGCWTAEALLTRALR</sequence>
<keyword evidence="3" id="KW-0328">Glycosyltransferase</keyword>
<dbReference type="SUPFAM" id="SSF48439">
    <property type="entry name" value="Protein prenylyltransferase"/>
    <property type="match status" value="1"/>
</dbReference>
<gene>
    <name evidence="3" type="ORF">SCF082_LOCUS37424</name>
</gene>
<dbReference type="GO" id="GO:0016757">
    <property type="term" value="F:glycosyltransferase activity"/>
    <property type="evidence" value="ECO:0007669"/>
    <property type="project" value="UniProtKB-KW"/>
</dbReference>
<proteinExistence type="predicted"/>
<comment type="caution">
    <text evidence="3">The sequence shown here is derived from an EMBL/GenBank/DDBJ whole genome shotgun (WGS) entry which is preliminary data.</text>
</comment>
<organism evidence="3 4">
    <name type="scientific">Durusdinium trenchii</name>
    <dbReference type="NCBI Taxonomy" id="1381693"/>
    <lineage>
        <taxon>Eukaryota</taxon>
        <taxon>Sar</taxon>
        <taxon>Alveolata</taxon>
        <taxon>Dinophyceae</taxon>
        <taxon>Suessiales</taxon>
        <taxon>Symbiodiniaceae</taxon>
        <taxon>Durusdinium</taxon>
    </lineage>
</organism>
<dbReference type="Gene3D" id="1.25.40.10">
    <property type="entry name" value="Tetratricopeptide repeat domain"/>
    <property type="match status" value="4"/>
</dbReference>
<name>A0ABP0PQL1_9DINO</name>
<dbReference type="Proteomes" id="UP001642464">
    <property type="component" value="Unassembled WGS sequence"/>
</dbReference>
<dbReference type="InterPro" id="IPR050498">
    <property type="entry name" value="Ycf3"/>
</dbReference>
<evidence type="ECO:0000313" key="3">
    <source>
        <dbReference type="EMBL" id="CAK9078179.1"/>
    </source>
</evidence>
<keyword evidence="2" id="KW-0802">TPR repeat</keyword>
<dbReference type="PANTHER" id="PTHR44858:SF1">
    <property type="entry name" value="UDP-N-ACETYLGLUCOSAMINE--PEPTIDE N-ACETYLGLUCOSAMINYLTRANSFERASE SPINDLY-RELATED"/>
    <property type="match status" value="1"/>
</dbReference>
<keyword evidence="4" id="KW-1185">Reference proteome</keyword>
<dbReference type="InterPro" id="IPR011990">
    <property type="entry name" value="TPR-like_helical_dom_sf"/>
</dbReference>